<keyword evidence="1" id="KW-1133">Transmembrane helix</keyword>
<evidence type="ECO:0000256" key="1">
    <source>
        <dbReference type="SAM" id="Phobius"/>
    </source>
</evidence>
<dbReference type="RefSeq" id="WP_261518452.1">
    <property type="nucleotide sequence ID" value="NZ_JAODNW010000001.1"/>
</dbReference>
<feature type="transmembrane region" description="Helical" evidence="1">
    <location>
        <begin position="12"/>
        <end position="33"/>
    </location>
</feature>
<reference evidence="2 3" key="1">
    <citation type="submission" date="2024-09" db="EMBL/GenBank/DDBJ databases">
        <authorList>
            <person name="Sun Q."/>
            <person name="Mori K."/>
        </authorList>
    </citation>
    <scope>NUCLEOTIDE SEQUENCE [LARGE SCALE GENOMIC DNA]</scope>
    <source>
        <strain evidence="2 3">CCM 8543</strain>
    </source>
</reference>
<accession>A0ABV6D3H2</accession>
<evidence type="ECO:0000313" key="3">
    <source>
        <dbReference type="Proteomes" id="UP001589755"/>
    </source>
</evidence>
<keyword evidence="3" id="KW-1185">Reference proteome</keyword>
<gene>
    <name evidence="2" type="ORF">ACFFJ2_02125</name>
</gene>
<dbReference type="Proteomes" id="UP001589755">
    <property type="component" value="Unassembled WGS sequence"/>
</dbReference>
<proteinExistence type="predicted"/>
<protein>
    <submittedName>
        <fullName evidence="2">Uncharacterized protein</fullName>
    </submittedName>
</protein>
<organism evidence="2 3">
    <name type="scientific">Chelativorans intermedius</name>
    <dbReference type="NCBI Taxonomy" id="515947"/>
    <lineage>
        <taxon>Bacteria</taxon>
        <taxon>Pseudomonadati</taxon>
        <taxon>Pseudomonadota</taxon>
        <taxon>Alphaproteobacteria</taxon>
        <taxon>Hyphomicrobiales</taxon>
        <taxon>Phyllobacteriaceae</taxon>
        <taxon>Chelativorans</taxon>
    </lineage>
</organism>
<keyword evidence="1" id="KW-0812">Transmembrane</keyword>
<dbReference type="EMBL" id="JBHLXD010000003">
    <property type="protein sequence ID" value="MFC0207194.1"/>
    <property type="molecule type" value="Genomic_DNA"/>
</dbReference>
<comment type="caution">
    <text evidence="2">The sequence shown here is derived from an EMBL/GenBank/DDBJ whole genome shotgun (WGS) entry which is preliminary data.</text>
</comment>
<keyword evidence="1" id="KW-0472">Membrane</keyword>
<sequence>MKPAPDSLQRLLAVSAFAMLLAALAGLGFALWMENGVAMFISLAQAGLAWCL</sequence>
<name>A0ABV6D3H2_9HYPH</name>
<evidence type="ECO:0000313" key="2">
    <source>
        <dbReference type="EMBL" id="MFC0207194.1"/>
    </source>
</evidence>